<dbReference type="PROSITE" id="PS50031">
    <property type="entry name" value="EH"/>
    <property type="match status" value="1"/>
</dbReference>
<dbReference type="GO" id="GO:0006897">
    <property type="term" value="P:endocytosis"/>
    <property type="evidence" value="ECO:0007669"/>
    <property type="project" value="TreeGrafter"/>
</dbReference>
<sequence>MGTDIRSIFSSLELELYTAVFNRFKQDNVVTGHSVKDFFRGANIEAKLLFQVWNKADSNHNGVLEYTEFLVAMRLIAACQNRLGIPTCYKPGFPALATFRDTQYTEIRHRLEHPPKAKPDAKDELMVRIA</sequence>
<proteinExistence type="predicted"/>
<accession>A0A9K3D3N9</accession>
<dbReference type="GO" id="GO:0005886">
    <property type="term" value="C:plasma membrane"/>
    <property type="evidence" value="ECO:0007669"/>
    <property type="project" value="TreeGrafter"/>
</dbReference>
<comment type="caution">
    <text evidence="4">The sequence shown here is derived from an EMBL/GenBank/DDBJ whole genome shotgun (WGS) entry which is preliminary data.</text>
</comment>
<gene>
    <name evidence="4" type="ORF">KIPB_010398</name>
</gene>
<keyword evidence="1" id="KW-0106">Calcium</keyword>
<dbReference type="InterPro" id="IPR000261">
    <property type="entry name" value="EH_dom"/>
</dbReference>
<evidence type="ECO:0000313" key="4">
    <source>
        <dbReference type="EMBL" id="GIQ88201.1"/>
    </source>
</evidence>
<evidence type="ECO:0000313" key="5">
    <source>
        <dbReference type="Proteomes" id="UP000265618"/>
    </source>
</evidence>
<dbReference type="SMART" id="SM00027">
    <property type="entry name" value="EH"/>
    <property type="match status" value="1"/>
</dbReference>
<dbReference type="EMBL" id="BDIP01003855">
    <property type="protein sequence ID" value="GIQ88201.1"/>
    <property type="molecule type" value="Genomic_DNA"/>
</dbReference>
<dbReference type="GO" id="GO:0005737">
    <property type="term" value="C:cytoplasm"/>
    <property type="evidence" value="ECO:0007669"/>
    <property type="project" value="TreeGrafter"/>
</dbReference>
<name>A0A9K3D3N9_9EUKA</name>
<dbReference type="GO" id="GO:0016197">
    <property type="term" value="P:endosomal transport"/>
    <property type="evidence" value="ECO:0007669"/>
    <property type="project" value="TreeGrafter"/>
</dbReference>
<dbReference type="PANTHER" id="PTHR11216">
    <property type="entry name" value="EH DOMAIN"/>
    <property type="match status" value="1"/>
</dbReference>
<keyword evidence="5" id="KW-1185">Reference proteome</keyword>
<feature type="domain" description="EF-hand" evidence="3">
    <location>
        <begin position="44"/>
        <end position="79"/>
    </location>
</feature>
<protein>
    <recommendedName>
        <fullName evidence="6">EF-hand domain-containing protein</fullName>
    </recommendedName>
</protein>
<reference evidence="4 5" key="1">
    <citation type="journal article" date="2018" name="PLoS ONE">
        <title>The draft genome of Kipferlia bialata reveals reductive genome evolution in fornicate parasites.</title>
        <authorList>
            <person name="Tanifuji G."/>
            <person name="Takabayashi S."/>
            <person name="Kume K."/>
            <person name="Takagi M."/>
            <person name="Nakayama T."/>
            <person name="Kamikawa R."/>
            <person name="Inagaki Y."/>
            <person name="Hashimoto T."/>
        </authorList>
    </citation>
    <scope>NUCLEOTIDE SEQUENCE [LARGE SCALE GENOMIC DNA]</scope>
    <source>
        <strain evidence="4">NY0173</strain>
    </source>
</reference>
<dbReference type="InterPro" id="IPR011992">
    <property type="entry name" value="EF-hand-dom_pair"/>
</dbReference>
<feature type="domain" description="EH" evidence="2">
    <location>
        <begin position="13"/>
        <end position="86"/>
    </location>
</feature>
<dbReference type="GO" id="GO:0005509">
    <property type="term" value="F:calcium ion binding"/>
    <property type="evidence" value="ECO:0007669"/>
    <property type="project" value="InterPro"/>
</dbReference>
<dbReference type="SUPFAM" id="SSF47473">
    <property type="entry name" value="EF-hand"/>
    <property type="match status" value="1"/>
</dbReference>
<evidence type="ECO:0000259" key="3">
    <source>
        <dbReference type="PROSITE" id="PS50222"/>
    </source>
</evidence>
<dbReference type="Proteomes" id="UP000265618">
    <property type="component" value="Unassembled WGS sequence"/>
</dbReference>
<evidence type="ECO:0008006" key="6">
    <source>
        <dbReference type="Google" id="ProtNLM"/>
    </source>
</evidence>
<evidence type="ECO:0000259" key="2">
    <source>
        <dbReference type="PROSITE" id="PS50031"/>
    </source>
</evidence>
<dbReference type="Pfam" id="PF12763">
    <property type="entry name" value="EH"/>
    <property type="match status" value="1"/>
</dbReference>
<dbReference type="OrthoDB" id="1716625at2759"/>
<dbReference type="PROSITE" id="PS00018">
    <property type="entry name" value="EF_HAND_1"/>
    <property type="match status" value="1"/>
</dbReference>
<dbReference type="PROSITE" id="PS50222">
    <property type="entry name" value="EF_HAND_2"/>
    <property type="match status" value="1"/>
</dbReference>
<dbReference type="AlphaFoldDB" id="A0A9K3D3N9"/>
<organism evidence="4 5">
    <name type="scientific">Kipferlia bialata</name>
    <dbReference type="NCBI Taxonomy" id="797122"/>
    <lineage>
        <taxon>Eukaryota</taxon>
        <taxon>Metamonada</taxon>
        <taxon>Carpediemonas-like organisms</taxon>
        <taxon>Kipferlia</taxon>
    </lineage>
</organism>
<dbReference type="Gene3D" id="1.10.238.10">
    <property type="entry name" value="EF-hand"/>
    <property type="match status" value="1"/>
</dbReference>
<dbReference type="InterPro" id="IPR002048">
    <property type="entry name" value="EF_hand_dom"/>
</dbReference>
<evidence type="ECO:0000256" key="1">
    <source>
        <dbReference type="ARBA" id="ARBA00022837"/>
    </source>
</evidence>
<dbReference type="InterPro" id="IPR018247">
    <property type="entry name" value="EF_Hand_1_Ca_BS"/>
</dbReference>